<keyword evidence="2 8" id="KW-0547">Nucleotide-binding</keyword>
<dbReference type="PANTHER" id="PTHR13140">
    <property type="entry name" value="MYOSIN"/>
    <property type="match status" value="1"/>
</dbReference>
<dbReference type="FunFam" id="1.10.10.820:FF:000001">
    <property type="entry name" value="Myosin heavy chain"/>
    <property type="match status" value="1"/>
</dbReference>
<dbReference type="CDD" id="cd01377">
    <property type="entry name" value="MYSc_class_II"/>
    <property type="match status" value="1"/>
</dbReference>
<evidence type="ECO:0000256" key="10">
    <source>
        <dbReference type="SAM" id="MobiDB-lite"/>
    </source>
</evidence>
<proteinExistence type="inferred from homology"/>
<evidence type="ECO:0000256" key="6">
    <source>
        <dbReference type="ARBA" id="ARBA00023175"/>
    </source>
</evidence>
<evidence type="ECO:0000256" key="1">
    <source>
        <dbReference type="ARBA" id="ARBA00008314"/>
    </source>
</evidence>
<evidence type="ECO:0000313" key="13">
    <source>
        <dbReference type="EMBL" id="CCH46395.1"/>
    </source>
</evidence>
<evidence type="ECO:0000259" key="12">
    <source>
        <dbReference type="PROSITE" id="PS51844"/>
    </source>
</evidence>
<comment type="similarity">
    <text evidence="1 8">Belongs to the TRAFAC class myosin-kinesin ATPase superfamily. Myosin family.</text>
</comment>
<dbReference type="GO" id="GO:0005524">
    <property type="term" value="F:ATP binding"/>
    <property type="evidence" value="ECO:0007669"/>
    <property type="project" value="UniProtKB-UniRule"/>
</dbReference>
<keyword evidence="3 8" id="KW-0067">ATP-binding</keyword>
<evidence type="ECO:0000256" key="7">
    <source>
        <dbReference type="ARBA" id="ARBA00023203"/>
    </source>
</evidence>
<dbReference type="InterPro" id="IPR027417">
    <property type="entry name" value="P-loop_NTPase"/>
</dbReference>
<feature type="region of interest" description="Disordered" evidence="10">
    <location>
        <begin position="1296"/>
        <end position="1315"/>
    </location>
</feature>
<evidence type="ECO:0000256" key="3">
    <source>
        <dbReference type="ARBA" id="ARBA00022840"/>
    </source>
</evidence>
<feature type="binding site" evidence="8">
    <location>
        <begin position="158"/>
        <end position="165"/>
    </location>
    <ligand>
        <name>ATP</name>
        <dbReference type="ChEBI" id="CHEBI:30616"/>
    </ligand>
</feature>
<dbReference type="eggNOG" id="KOG0161">
    <property type="taxonomic scope" value="Eukaryota"/>
</dbReference>
<dbReference type="GO" id="GO:0005737">
    <property type="term" value="C:cytoplasm"/>
    <property type="evidence" value="ECO:0007669"/>
    <property type="project" value="TreeGrafter"/>
</dbReference>
<accession>K0KMB0</accession>
<dbReference type="SUPFAM" id="SSF57997">
    <property type="entry name" value="Tropomyosin"/>
    <property type="match status" value="1"/>
</dbReference>
<sequence>MIDSSQDVESTARDWVWVPDKNTVFRKGFIIENLEDNKVKIEFEDTKQDVFDASKVEKVNPAKFDKADDMAELTFLNEPSVLNNLERRYNDDLIYTYSGLFLVAVNPYSKLPIYDDEQVRMYNNIPKDQTKPHIFAETEETYQNMLKNKRDQSILVTGESGAGKTENTKKIIQYLAAITTDPNQETASFEKQIIQANPILESFGNAQTVRNHNSSRFGKFIKIEFDSKGKIGGAHIDWYLLEKSRVVKQSKQERNYHIFYQLLAGLSEKELSLLGLKKSPMHYEYLKAGNDTIPGVDDKKEFKDLKNALDIMGVPKAKYYEIFKLIAIILHIGNIEFTSMKAEQANFKSSVDTLCELLGVSKTQFNDAILRPKVKAGKEFVKQSRNASQAKFSLDALSKSLYEKVFKFLVDAINENLDHDSTCQNFIGVLDIAGFEIFKENSFEQLCINYTNEKLQQFFNHHMFVLEQNEYIKENIDWDFIDFGQDLQQTIDLIEKQKPVGIFSVLDEECIVPRSTDKSFFEKLNSFCNGKSEKYKPSRFASKFSLKHYAGDVEYSVEGWIEKNRDPLNDNIVDVLANSENSFIAGLYENDQVQKSSSFRTVAQKHKEQLGGLLTQLSDTHPHFVRCILPNNKKKPQTFDKSLVLEQLKCNGVLEGIRIVRSGFPNRVAFDSFFSRYKILADHAVFSETLKTNCTTVLSSIKLDSELYKVGSTKVFFKAGVLADLEVQRDNKIRSIVTELKAIARGKLRRKSINTQLQKIQASQVLMKAFNAYNKLDKNAWFKLYADVKPFISTTGQAVKTKQIQDHIKNLESKLESLEKEKSEINTKSLTTEEELTKLECIVETERAILKEKESILEETKQREKELEGKLESTMTNMKDLEDQRDAFKKSKQDLDEKLKSFEENIKNGKQLVKTLEKEKEMLNSKIDKLENSLKEAQNSQKSYAESTEKIGEELKMLKALLKSKEKLISELEAKIENSDYELQGKVSEITSSYNNANKRIKELVEENKNLHSKLKTLQDSSSQYEIVMNKKESDLEHIKAQLKQQAETIKSIEAERDMLKREQGDVASELAKVKSEMVDLRSKHKQLEHEANEARELLQRKISDEVTFNRGKQKYDSDISELKLHVSKLNEQLSEERSKSYKLSSEVRSLKIENDDLQKDRKATDVRVAQGALQAFRSKSLNSHVDNNVDRLHDEKEKLTREYANLKLQLNEQSAMLKKETIEKTKMKADLKMLHSRLASEAFDKQQLKIQLNKIKEGLGLSPLSFDEGYDRLSRENENLSRQISNLRTDLDLERKASERANKNPRRALADRNSMDSPFTLKHEFNSYKAKYEASEARIRLLERKLAEDSDSFRGGSVLNNRGLKEAKSDDQLSQAYQDTCKSLSLTKEELAKSKYQISQLQKDLSEATVVIEKYKASEIESLSNQLAREELTKVQLQLEALLKKNSDLSNNVKLYKVRAEDYYAKLESAEAAVRTAKHSEKFTKEQLQEAIDSVEKLKNENRKSEVAIVKLNQNISQLREAIEERQSEFSKLQSSNIMLQEEVGHYHERLMKSSRTDKYDAEIQKLNDELVRSMRNETELRKDIGSLELELENLQSQKAQEVRELTKEKSYYLRLVKDLEDKNEESSVAQKDLEVKLRSLMNQISTMNDSVDKLIRERDNLESDKKSLELQIRDLSGEYKNFSNERELAQEKYYGLEQSIEKYLSEIDDLKKEKKKSNSLQEDLRAYIEEEKQRNVIISEENNALGKYNNQLKDKILELETKFNEIDDSIWLERIEKLEQRLQIESNEKHESIKSNRNMERTVDELKDQVDRQAKQMASFEDAKEKYEMKISDLLNTINKWQIEDSSTKLSLKRSEREIKHLQESNLELEREIEEWKDRFDKVTTKRKSLVSSDVFI</sequence>
<dbReference type="GO" id="GO:0051015">
    <property type="term" value="F:actin filament binding"/>
    <property type="evidence" value="ECO:0007669"/>
    <property type="project" value="TreeGrafter"/>
</dbReference>
<dbReference type="EMBL" id="CAIF01000244">
    <property type="protein sequence ID" value="CCH46395.1"/>
    <property type="molecule type" value="Genomic_DNA"/>
</dbReference>
<dbReference type="Gene3D" id="1.20.120.720">
    <property type="entry name" value="Myosin VI head, motor domain, U50 subdomain"/>
    <property type="match status" value="1"/>
</dbReference>
<feature type="domain" description="Myosin motor" evidence="11">
    <location>
        <begin position="65"/>
        <end position="730"/>
    </location>
</feature>
<dbReference type="PANTHER" id="PTHR13140:SF857">
    <property type="entry name" value="MYOSIN-11"/>
    <property type="match status" value="1"/>
</dbReference>
<feature type="domain" description="Myosin N-terminal SH3-like" evidence="12">
    <location>
        <begin position="11"/>
        <end position="61"/>
    </location>
</feature>
<dbReference type="GO" id="GO:0000146">
    <property type="term" value="F:microfilament motor activity"/>
    <property type="evidence" value="ECO:0007669"/>
    <property type="project" value="TreeGrafter"/>
</dbReference>
<dbReference type="FunCoup" id="K0KMB0">
    <property type="interactions" value="414"/>
</dbReference>
<feature type="region of interest" description="Actin-binding" evidence="8">
    <location>
        <begin position="610"/>
        <end position="632"/>
    </location>
</feature>
<dbReference type="PROSITE" id="PS51456">
    <property type="entry name" value="MYOSIN_MOTOR"/>
    <property type="match status" value="1"/>
</dbReference>
<dbReference type="Gene3D" id="3.40.850.10">
    <property type="entry name" value="Kinesin motor domain"/>
    <property type="match status" value="1"/>
</dbReference>
<protein>
    <submittedName>
        <fullName evidence="13">Myosin-7</fullName>
    </submittedName>
</protein>
<dbReference type="Pfam" id="PF24319">
    <property type="entry name" value="DUF7491"/>
    <property type="match status" value="1"/>
</dbReference>
<dbReference type="Gene3D" id="1.20.5.1000">
    <property type="entry name" value="arf6 gtpase in complex with a specific effector, jip4"/>
    <property type="match status" value="1"/>
</dbReference>
<dbReference type="InParanoid" id="K0KMB0"/>
<comment type="caution">
    <text evidence="13">The sequence shown here is derived from an EMBL/GenBank/DDBJ whole genome shotgun (WGS) entry which is preliminary data.</text>
</comment>
<dbReference type="Gene3D" id="1.20.58.530">
    <property type="match status" value="1"/>
</dbReference>
<dbReference type="PROSITE" id="PS50096">
    <property type="entry name" value="IQ"/>
    <property type="match status" value="1"/>
</dbReference>
<feature type="coiled-coil region" evidence="9">
    <location>
        <begin position="1183"/>
        <end position="1224"/>
    </location>
</feature>
<dbReference type="HOGENOM" id="CLU_000192_5_3_1"/>
<dbReference type="Gene3D" id="1.10.10.820">
    <property type="match status" value="1"/>
</dbReference>
<organism evidence="13 14">
    <name type="scientific">Wickerhamomyces ciferrii (strain ATCC 14091 / BCRC 22168 / CBS 111 / JCM 3599 / NBRC 0793 / NRRL Y-1031 F-60-10)</name>
    <name type="common">Yeast</name>
    <name type="synonym">Pichia ciferrii</name>
    <dbReference type="NCBI Taxonomy" id="1206466"/>
    <lineage>
        <taxon>Eukaryota</taxon>
        <taxon>Fungi</taxon>
        <taxon>Dikarya</taxon>
        <taxon>Ascomycota</taxon>
        <taxon>Saccharomycotina</taxon>
        <taxon>Saccharomycetes</taxon>
        <taxon>Phaffomycetales</taxon>
        <taxon>Wickerhamomycetaceae</taxon>
        <taxon>Wickerhamomyces</taxon>
    </lineage>
</organism>
<dbReference type="SUPFAM" id="SSF52540">
    <property type="entry name" value="P-loop containing nucleoside triphosphate hydrolases"/>
    <property type="match status" value="1"/>
</dbReference>
<evidence type="ECO:0000259" key="11">
    <source>
        <dbReference type="PROSITE" id="PS51456"/>
    </source>
</evidence>
<dbReference type="SMART" id="SM00242">
    <property type="entry name" value="MYSc"/>
    <property type="match status" value="1"/>
</dbReference>
<dbReference type="Pfam" id="PF00063">
    <property type="entry name" value="Myosin_head"/>
    <property type="match status" value="1"/>
</dbReference>
<dbReference type="PROSITE" id="PS51844">
    <property type="entry name" value="SH3_LIKE"/>
    <property type="match status" value="1"/>
</dbReference>
<evidence type="ECO:0000256" key="4">
    <source>
        <dbReference type="ARBA" id="ARBA00023054"/>
    </source>
</evidence>
<reference evidence="13 14" key="1">
    <citation type="journal article" date="2012" name="Eukaryot. Cell">
        <title>Draft genome sequence of Wickerhamomyces ciferrii NRRL Y-1031 F-60-10.</title>
        <authorList>
            <person name="Schneider J."/>
            <person name="Andrea H."/>
            <person name="Blom J."/>
            <person name="Jaenicke S."/>
            <person name="Ruckert C."/>
            <person name="Schorsch C."/>
            <person name="Szczepanowski R."/>
            <person name="Farwick M."/>
            <person name="Goesmann A."/>
            <person name="Puhler A."/>
            <person name="Schaffer S."/>
            <person name="Tauch A."/>
            <person name="Kohler T."/>
            <person name="Brinkrolf K."/>
        </authorList>
    </citation>
    <scope>NUCLEOTIDE SEQUENCE [LARGE SCALE GENOMIC DNA]</scope>
    <source>
        <strain evidence="14">ATCC 14091 / BCRC 22168 / CBS 111 / JCM 3599 / NBRC 0793 / NRRL Y-1031 F-60-10</strain>
    </source>
</reference>
<evidence type="ECO:0000256" key="8">
    <source>
        <dbReference type="PROSITE-ProRule" id="PRU00782"/>
    </source>
</evidence>
<dbReference type="GO" id="GO:0007015">
    <property type="term" value="P:actin filament organization"/>
    <property type="evidence" value="ECO:0007669"/>
    <property type="project" value="TreeGrafter"/>
</dbReference>
<dbReference type="InterPro" id="IPR055914">
    <property type="entry name" value="DUF7491"/>
</dbReference>
<keyword evidence="4 9" id="KW-0175">Coiled coil</keyword>
<feature type="coiled-coil region" evidence="9">
    <location>
        <begin position="1326"/>
        <end position="1353"/>
    </location>
</feature>
<keyword evidence="14" id="KW-1185">Reference proteome</keyword>
<keyword evidence="5 8" id="KW-0518">Myosin</keyword>
<dbReference type="Proteomes" id="UP000009328">
    <property type="component" value="Unassembled WGS sequence"/>
</dbReference>
<keyword evidence="7 8" id="KW-0009">Actin-binding</keyword>
<dbReference type="InterPro" id="IPR036961">
    <property type="entry name" value="Kinesin_motor_dom_sf"/>
</dbReference>
<dbReference type="GO" id="GO:0016020">
    <property type="term" value="C:membrane"/>
    <property type="evidence" value="ECO:0007669"/>
    <property type="project" value="TreeGrafter"/>
</dbReference>
<dbReference type="GO" id="GO:0016459">
    <property type="term" value="C:myosin complex"/>
    <property type="evidence" value="ECO:0007669"/>
    <property type="project" value="UniProtKB-KW"/>
</dbReference>
<gene>
    <name evidence="13" type="primary">MYH7</name>
    <name evidence="13" type="ORF">BN7_5988</name>
</gene>
<evidence type="ECO:0000256" key="2">
    <source>
        <dbReference type="ARBA" id="ARBA00022741"/>
    </source>
</evidence>
<evidence type="ECO:0000256" key="9">
    <source>
        <dbReference type="SAM" id="Coils"/>
    </source>
</evidence>
<evidence type="ECO:0000313" key="14">
    <source>
        <dbReference type="Proteomes" id="UP000009328"/>
    </source>
</evidence>
<dbReference type="STRING" id="1206466.K0KMB0"/>
<dbReference type="PRINTS" id="PR00193">
    <property type="entry name" value="MYOSINHEAVY"/>
</dbReference>
<dbReference type="InterPro" id="IPR001609">
    <property type="entry name" value="Myosin_head_motor_dom-like"/>
</dbReference>
<name>K0KMB0_WICCF</name>
<evidence type="ECO:0000256" key="5">
    <source>
        <dbReference type="ARBA" id="ARBA00023123"/>
    </source>
</evidence>
<keyword evidence="6 8" id="KW-0505">Motor protein</keyword>
<feature type="coiled-coil region" evidence="9">
    <location>
        <begin position="801"/>
        <end position="1140"/>
    </location>
</feature>
<dbReference type="Gene3D" id="1.20.5.4820">
    <property type="match status" value="1"/>
</dbReference>
<dbReference type="InterPro" id="IPR004009">
    <property type="entry name" value="SH3_Myosin"/>
</dbReference>
<feature type="coiled-coil region" evidence="9">
    <location>
        <begin position="1399"/>
        <end position="1888"/>
    </location>
</feature>